<reference evidence="2 3" key="1">
    <citation type="submission" date="2021-01" db="EMBL/GenBank/DDBJ databases">
        <title>Whole genome shotgun sequence of Actinoplanes durhamensis NBRC 14914.</title>
        <authorList>
            <person name="Komaki H."/>
            <person name="Tamura T."/>
        </authorList>
    </citation>
    <scope>NUCLEOTIDE SEQUENCE [LARGE SCALE GENOMIC DNA]</scope>
    <source>
        <strain evidence="2 3">NBRC 14914</strain>
    </source>
</reference>
<dbReference type="EMBL" id="BOML01000038">
    <property type="protein sequence ID" value="GIE03596.1"/>
    <property type="molecule type" value="Genomic_DNA"/>
</dbReference>
<evidence type="ECO:0008006" key="4">
    <source>
        <dbReference type="Google" id="ProtNLM"/>
    </source>
</evidence>
<name>A0ABQ3Z191_9ACTN</name>
<comment type="caution">
    <text evidence="2">The sequence shown here is derived from an EMBL/GenBank/DDBJ whole genome shotgun (WGS) entry which is preliminary data.</text>
</comment>
<evidence type="ECO:0000313" key="3">
    <source>
        <dbReference type="Proteomes" id="UP000637628"/>
    </source>
</evidence>
<accession>A0ABQ3Z191</accession>
<feature type="compositionally biased region" description="Polar residues" evidence="1">
    <location>
        <begin position="75"/>
        <end position="90"/>
    </location>
</feature>
<dbReference type="RefSeq" id="WP_239132668.1">
    <property type="nucleotide sequence ID" value="NZ_BAAATX010000006.1"/>
</dbReference>
<organism evidence="2 3">
    <name type="scientific">Paractinoplanes durhamensis</name>
    <dbReference type="NCBI Taxonomy" id="113563"/>
    <lineage>
        <taxon>Bacteria</taxon>
        <taxon>Bacillati</taxon>
        <taxon>Actinomycetota</taxon>
        <taxon>Actinomycetes</taxon>
        <taxon>Micromonosporales</taxon>
        <taxon>Micromonosporaceae</taxon>
        <taxon>Paractinoplanes</taxon>
    </lineage>
</organism>
<gene>
    <name evidence="2" type="ORF">Adu01nite_49460</name>
</gene>
<feature type="region of interest" description="Disordered" evidence="1">
    <location>
        <begin position="62"/>
        <end position="90"/>
    </location>
</feature>
<keyword evidence="3" id="KW-1185">Reference proteome</keyword>
<evidence type="ECO:0000313" key="2">
    <source>
        <dbReference type="EMBL" id="GIE03596.1"/>
    </source>
</evidence>
<evidence type="ECO:0000256" key="1">
    <source>
        <dbReference type="SAM" id="MobiDB-lite"/>
    </source>
</evidence>
<protein>
    <recommendedName>
        <fullName evidence="4">AlpA family phage regulatory protein</fullName>
    </recommendedName>
</protein>
<dbReference type="Proteomes" id="UP000637628">
    <property type="component" value="Unassembled WGS sequence"/>
</dbReference>
<sequence>MTSERIRIVGAHEIRVRLGGKISRQRVYQITGSSTFPKPIATLEQGKIWAAEDVETWIREHRSEPAAAGRPKTVRAQTRQCTTSLQPKRR</sequence>
<proteinExistence type="predicted"/>